<keyword evidence="3" id="KW-1185">Reference proteome</keyword>
<reference evidence="2" key="1">
    <citation type="submission" date="2024-05" db="EMBL/GenBank/DDBJ databases">
        <title>30 novel species of actinomycetes from the DSMZ collection.</title>
        <authorList>
            <person name="Nouioui I."/>
        </authorList>
    </citation>
    <scope>NUCLEOTIDE SEQUENCE</scope>
    <source>
        <strain evidence="2">DSM 41527</strain>
    </source>
</reference>
<organism evidence="2 3">
    <name type="scientific">Streptomyces mooreae</name>
    <dbReference type="NCBI Taxonomy" id="3075523"/>
    <lineage>
        <taxon>Bacteria</taxon>
        <taxon>Bacillati</taxon>
        <taxon>Actinomycetota</taxon>
        <taxon>Actinomycetes</taxon>
        <taxon>Kitasatosporales</taxon>
        <taxon>Streptomycetaceae</taxon>
        <taxon>Streptomyces</taxon>
    </lineage>
</organism>
<dbReference type="EMBL" id="JAVRFE010000072">
    <property type="protein sequence ID" value="MDT0460695.1"/>
    <property type="molecule type" value="Genomic_DNA"/>
</dbReference>
<evidence type="ECO:0000313" key="3">
    <source>
        <dbReference type="Proteomes" id="UP001180551"/>
    </source>
</evidence>
<protein>
    <submittedName>
        <fullName evidence="2">Uncharacterized protein</fullName>
    </submittedName>
</protein>
<feature type="compositionally biased region" description="Polar residues" evidence="1">
    <location>
        <begin position="30"/>
        <end position="40"/>
    </location>
</feature>
<feature type="region of interest" description="Disordered" evidence="1">
    <location>
        <begin position="25"/>
        <end position="55"/>
    </location>
</feature>
<name>A0ABU2TIE7_9ACTN</name>
<sequence length="90" mass="9775">MTATTPPPHTPYQDIHTAIPLTPTHCHPTAHSQPTTTWSSAGPAPASTCTSPASPLQAKNEDLYELAQTVRTQEADLRTVAQRLESWRTT</sequence>
<comment type="caution">
    <text evidence="2">The sequence shown here is derived from an EMBL/GenBank/DDBJ whole genome shotgun (WGS) entry which is preliminary data.</text>
</comment>
<gene>
    <name evidence="2" type="ORF">RM550_34070</name>
</gene>
<dbReference type="RefSeq" id="WP_311627615.1">
    <property type="nucleotide sequence ID" value="NZ_JAVRFE010000072.1"/>
</dbReference>
<dbReference type="Proteomes" id="UP001180551">
    <property type="component" value="Unassembled WGS sequence"/>
</dbReference>
<evidence type="ECO:0000313" key="2">
    <source>
        <dbReference type="EMBL" id="MDT0460695.1"/>
    </source>
</evidence>
<proteinExistence type="predicted"/>
<evidence type="ECO:0000256" key="1">
    <source>
        <dbReference type="SAM" id="MobiDB-lite"/>
    </source>
</evidence>
<accession>A0ABU2TIE7</accession>